<keyword evidence="1" id="KW-0812">Transmembrane</keyword>
<name>A0A023D3G4_ACIMT</name>
<dbReference type="Proteomes" id="UP000019760">
    <property type="component" value="Unassembled WGS sequence"/>
</dbReference>
<dbReference type="AlphaFoldDB" id="A0A023D3G4"/>
<comment type="caution">
    <text evidence="2">The sequence shown here is derived from an EMBL/GenBank/DDBJ whole genome shotgun (WGS) entry which is preliminary data.</text>
</comment>
<evidence type="ECO:0000313" key="3">
    <source>
        <dbReference type="Proteomes" id="UP000019760"/>
    </source>
</evidence>
<keyword evidence="3" id="KW-1185">Reference proteome</keyword>
<feature type="transmembrane region" description="Helical" evidence="1">
    <location>
        <begin position="89"/>
        <end position="108"/>
    </location>
</feature>
<feature type="transmembrane region" description="Helical" evidence="1">
    <location>
        <begin position="355"/>
        <end position="376"/>
    </location>
</feature>
<evidence type="ECO:0000256" key="1">
    <source>
        <dbReference type="SAM" id="Phobius"/>
    </source>
</evidence>
<accession>A0A023D3G4</accession>
<reference evidence="3" key="1">
    <citation type="journal article" date="2014" name="FEMS Microbiol. Lett.">
        <title>Draft Genomic DNA Sequence of the Facultatively Methylotrophic Bacterium Acidomonas methanolica type strain MB58.</title>
        <authorList>
            <person name="Higashiura N."/>
            <person name="Hadano H."/>
            <person name="Hirakawa H."/>
            <person name="Matsutani M."/>
            <person name="Takabe S."/>
            <person name="Matsushita K."/>
            <person name="Azuma Y."/>
        </authorList>
    </citation>
    <scope>NUCLEOTIDE SEQUENCE [LARGE SCALE GENOMIC DNA]</scope>
    <source>
        <strain evidence="3">MB58</strain>
    </source>
</reference>
<feature type="transmembrane region" description="Helical" evidence="1">
    <location>
        <begin position="397"/>
        <end position="418"/>
    </location>
</feature>
<organism evidence="2 3">
    <name type="scientific">Acidomonas methanolica NBRC 104435</name>
    <dbReference type="NCBI Taxonomy" id="1231351"/>
    <lineage>
        <taxon>Bacteria</taxon>
        <taxon>Pseudomonadati</taxon>
        <taxon>Pseudomonadota</taxon>
        <taxon>Alphaproteobacteria</taxon>
        <taxon>Acetobacterales</taxon>
        <taxon>Acetobacteraceae</taxon>
        <taxon>Acidomonas</taxon>
    </lineage>
</organism>
<feature type="transmembrane region" description="Helical" evidence="1">
    <location>
        <begin position="63"/>
        <end position="83"/>
    </location>
</feature>
<feature type="transmembrane region" description="Helical" evidence="1">
    <location>
        <begin position="286"/>
        <end position="304"/>
    </location>
</feature>
<evidence type="ECO:0000313" key="2">
    <source>
        <dbReference type="EMBL" id="GAJ28361.1"/>
    </source>
</evidence>
<gene>
    <name evidence="2" type="ORF">Amme_020_030</name>
</gene>
<dbReference type="EMBL" id="BAND01000020">
    <property type="protein sequence ID" value="GAJ28361.1"/>
    <property type="molecule type" value="Genomic_DNA"/>
</dbReference>
<sequence>MTDGSEGVSGSTIRQSELFPSPPLASVGSVALPVKSLGKWLVMASATFNLVLCFASTRGWIHAGSAFVAGVEMTILAIGFWAVRTCLSWRAIAIIWVVCADLVGVKMINPAASLKIIHDLGIAYIFYHLGRQGGLRQADSAMWLTMWAVLAVGMFELLATNLFGQMFNIWQYYVQKGVISATTINYGNSTFFRSGDRGGSMTRTFFPGLLGPHRVSSIFLEPVSLGNYASVIFAYVLSVARNQAGQRHLCLAAAALFCVVLGDSRFASGCCLLMAAMRFMPFRRSAWVAFLMPICVATALLVVGSLNERPGIPPAIVTDDLKGRLLFSARLLDYWNIGQWFAFAPSPIYTADTGYAYVVNALGLPLALFLLGIFAFHRCVTPEARLMRTMISTYFSASLCIGAAAFSIKTAALLWLAYGALDVSRARLRHPSAGDEGS</sequence>
<keyword evidence="1" id="KW-0472">Membrane</keyword>
<proteinExistence type="predicted"/>
<reference evidence="2 3" key="2">
    <citation type="journal article" date="2014" name="FEMS Microbiol. Lett.">
        <title>Draft genomic DNA sequence of the facultatively methylotrophic bacterium Acidomonas methanolica type strain MB58.</title>
        <authorList>
            <person name="Higashiura N."/>
            <person name="Hadano H."/>
            <person name="Hirakawa H."/>
            <person name="Matsutani M."/>
            <person name="Takabe S."/>
            <person name="Matsushita K."/>
            <person name="Azuma Y."/>
        </authorList>
    </citation>
    <scope>NUCLEOTIDE SEQUENCE [LARGE SCALE GENOMIC DNA]</scope>
    <source>
        <strain evidence="2 3">MB58</strain>
    </source>
</reference>
<feature type="transmembrane region" description="Helical" evidence="1">
    <location>
        <begin position="141"/>
        <end position="163"/>
    </location>
</feature>
<keyword evidence="1" id="KW-1133">Transmembrane helix</keyword>
<protein>
    <submittedName>
        <fullName evidence="2">Surface polysaccharide polymerase</fullName>
    </submittedName>
</protein>